<dbReference type="Proteomes" id="UP001432251">
    <property type="component" value="Chromosome"/>
</dbReference>
<gene>
    <name evidence="1" type="ORF">V2W30_05540</name>
</gene>
<reference evidence="1" key="1">
    <citation type="journal article" date="2025" name="Int. J. Syst. Evol. Microbiol.">
        <title>Streptomyces citrinus sp. nov., with yellow diffusible pigment.</title>
        <authorList>
            <person name="He Y."/>
            <person name="Yang E."/>
            <person name="Xu J."/>
            <person name="Sun Y."/>
            <person name="Sun L."/>
        </authorList>
    </citation>
    <scope>NUCLEOTIDE SEQUENCE</scope>
    <source>
        <strain evidence="1">Q6</strain>
    </source>
</reference>
<accession>A0ACD5A717</accession>
<sequence length="435" mass="47690">MPGPLSELLGNRPLTPAGRVKVPDVTCRAVWDAVPPDIRASVLADAARELDRPEPRLSAGAWARAFRDGNRGAYENAAWDLQERVSLLALAAVLTGEAADATSATGTTAATGETEACPHLDAAIDGLMAFAEASSWCWAPHDRFTAERGEWVPDPDDPYLDLGAAEVAALFAWADHALGPHLDRRMPGLRRRLRREVERRVLLPFERRRDWRWIGADGSANNWNPWIHGAVLACALLLCDDDARRARLVGLVVEGLDPYVATLPDDGGIDEGIAYWWVGACRLLEILDLLAEAGPVDRDGQGRTAAPALDARRLPLLAELLRYPQRMHLGGAWYVNVGDAPARLDARQPWQVPFRWGVRLGQPETVAHAVAGARGGPRRRGPGSGGRSRRWPTPNGAGRSRPRSCRGPRRGRPVRPGCPAFRSWWPARRRRAPRA</sequence>
<proteinExistence type="predicted"/>
<evidence type="ECO:0000313" key="1">
    <source>
        <dbReference type="EMBL" id="WWQ62875.1"/>
    </source>
</evidence>
<name>A0ACD5A717_9ACTN</name>
<organism evidence="1 2">
    <name type="scientific">Streptomyces citrinus</name>
    <dbReference type="NCBI Taxonomy" id="3118173"/>
    <lineage>
        <taxon>Bacteria</taxon>
        <taxon>Bacillati</taxon>
        <taxon>Actinomycetota</taxon>
        <taxon>Actinomycetes</taxon>
        <taxon>Kitasatosporales</taxon>
        <taxon>Streptomycetaceae</taxon>
        <taxon>Streptomyces</taxon>
    </lineage>
</organism>
<dbReference type="EMBL" id="CP146022">
    <property type="protein sequence ID" value="WWQ62875.1"/>
    <property type="molecule type" value="Genomic_DNA"/>
</dbReference>
<protein>
    <submittedName>
        <fullName evidence="1">Uncharacterized protein</fullName>
    </submittedName>
</protein>
<evidence type="ECO:0000313" key="2">
    <source>
        <dbReference type="Proteomes" id="UP001432251"/>
    </source>
</evidence>
<keyword evidence="2" id="KW-1185">Reference proteome</keyword>